<protein>
    <submittedName>
        <fullName evidence="1">Uncharacterized protein</fullName>
    </submittedName>
</protein>
<accession>A0A1B9IKY6</accession>
<dbReference type="EMBL" id="KI669465">
    <property type="protein sequence ID" value="OCF56034.1"/>
    <property type="molecule type" value="Genomic_DNA"/>
</dbReference>
<sequence length="119" mass="13585">MSKIPSTLFGQFVNLATDPTEPSPIGNPIRYELHAAIAQGNTVFVGVKFEFYYGALNRSFSIELVMMTATVQIDALFNINDDLQVQEYDLIFRRWAWATDLIVPLVSFVQLPYDFHYSL</sequence>
<keyword evidence="2" id="KW-1185">Reference proteome</keyword>
<name>A0A1B9IKY6_9TREE</name>
<reference evidence="2" key="2">
    <citation type="submission" date="2013-12" db="EMBL/GenBank/DDBJ databases">
        <title>Evolution of pathogenesis and genome organization in the Tremellales.</title>
        <authorList>
            <person name="Cuomo C."/>
            <person name="Litvintseva A."/>
            <person name="Heitman J."/>
            <person name="Chen Y."/>
            <person name="Sun S."/>
            <person name="Springer D."/>
            <person name="Dromer F."/>
            <person name="Young S."/>
            <person name="Zeng Q."/>
            <person name="Chapman S."/>
            <person name="Gujja S."/>
            <person name="Saif S."/>
            <person name="Birren B."/>
        </authorList>
    </citation>
    <scope>NUCLEOTIDE SEQUENCE [LARGE SCALE GENOMIC DNA]</scope>
    <source>
        <strain evidence="2">CBS 10435</strain>
    </source>
</reference>
<evidence type="ECO:0000313" key="2">
    <source>
        <dbReference type="Proteomes" id="UP000092583"/>
    </source>
</evidence>
<gene>
    <name evidence="1" type="ORF">L486_06791</name>
</gene>
<dbReference type="Proteomes" id="UP000092583">
    <property type="component" value="Unassembled WGS sequence"/>
</dbReference>
<proteinExistence type="predicted"/>
<evidence type="ECO:0000313" key="1">
    <source>
        <dbReference type="EMBL" id="OCF56034.1"/>
    </source>
</evidence>
<organism evidence="1 2">
    <name type="scientific">Kwoniella mangroviensis CBS 10435</name>
    <dbReference type="NCBI Taxonomy" id="1331196"/>
    <lineage>
        <taxon>Eukaryota</taxon>
        <taxon>Fungi</taxon>
        <taxon>Dikarya</taxon>
        <taxon>Basidiomycota</taxon>
        <taxon>Agaricomycotina</taxon>
        <taxon>Tremellomycetes</taxon>
        <taxon>Tremellales</taxon>
        <taxon>Cryptococcaceae</taxon>
        <taxon>Kwoniella</taxon>
    </lineage>
</organism>
<dbReference type="OrthoDB" id="10010954at2759"/>
<dbReference type="AlphaFoldDB" id="A0A1B9IKY6"/>
<reference evidence="1 2" key="1">
    <citation type="submission" date="2013-07" db="EMBL/GenBank/DDBJ databases">
        <title>The Genome Sequence of Kwoniella mangroviensis CBS10435.</title>
        <authorList>
            <consortium name="The Broad Institute Genome Sequencing Platform"/>
            <person name="Cuomo C."/>
            <person name="Litvintseva A."/>
            <person name="Chen Y."/>
            <person name="Heitman J."/>
            <person name="Sun S."/>
            <person name="Springer D."/>
            <person name="Dromer F."/>
            <person name="Young S.K."/>
            <person name="Zeng Q."/>
            <person name="Gargeya S."/>
            <person name="Fitzgerald M."/>
            <person name="Abouelleil A."/>
            <person name="Alvarado L."/>
            <person name="Berlin A.M."/>
            <person name="Chapman S.B."/>
            <person name="Dewar J."/>
            <person name="Goldberg J."/>
            <person name="Griggs A."/>
            <person name="Gujja S."/>
            <person name="Hansen M."/>
            <person name="Howarth C."/>
            <person name="Imamovic A."/>
            <person name="Larimer J."/>
            <person name="McCowan C."/>
            <person name="Murphy C."/>
            <person name="Pearson M."/>
            <person name="Priest M."/>
            <person name="Roberts A."/>
            <person name="Saif S."/>
            <person name="Shea T."/>
            <person name="Sykes S."/>
            <person name="Wortman J."/>
            <person name="Nusbaum C."/>
            <person name="Birren B."/>
        </authorList>
    </citation>
    <scope>NUCLEOTIDE SEQUENCE [LARGE SCALE GENOMIC DNA]</scope>
    <source>
        <strain evidence="1 2">CBS 10435</strain>
    </source>
</reference>